<dbReference type="SUPFAM" id="SSF51905">
    <property type="entry name" value="FAD/NAD(P)-binding domain"/>
    <property type="match status" value="3"/>
</dbReference>
<proteinExistence type="inferred from homology"/>
<sequence length="628" mass="71315">MANPYQIDQTEDLFDFSKFDPVELRKKYDFERDKRLNANHVGKGQQQYTVIEDNPKFRHFIDDPNATPLERAPITTELEVAILGSGFGGMYAGVKLTNAGITDFRILDTAAGFGGTWWWNRYPGAACDTEAYVYLILLEETGYVPVERYTKSPEIRRHCNRIAEKWNLNERALWQTKMTELTWDEPSQRWHIKTSRGDLLKARFVINCAGLLTKPKLPNGAGIEKFKGHTFHTSRWDYKYTGGDDYGNLHNLRDKKVAIIGTGATAIQCVPYLGQDCGQLYVIQRTPSSVDTRLNVQTDPEWAKNLKKGWAKERKDNFNTVTSGMPAEVNLTNDGFTRYFARLLAMFTSNDPRKDKYPLPELIQLGDFKQMERIRARVDQVVHDPKVAESLKPYYDQWCKRPTFSDEYLQTFNRPNVTLVDTQGAGIDGITENGILVNGQEIQVDCIIWATGFELGSAFYRVADVGVRPIGRNGATLDEKWKDGMCTLMAVGVRGFPNYFVMQASQAGLGINFPEVNDRQTTWIVEVIKECKKRGVASVEPKAEAEEAWTDLVVRTSPLNKDYFRLCTPGYYNLEGNASEMNVKNSPLNGGIIAYTEILEKWVAENGFSKDMDVTYLADLTESQRARL</sequence>
<dbReference type="PANTHER" id="PTHR43098">
    <property type="entry name" value="L-ORNITHINE N(5)-MONOOXYGENASE-RELATED"/>
    <property type="match status" value="1"/>
</dbReference>
<dbReference type="EMBL" id="QEAO01000024">
    <property type="protein sequence ID" value="TPX32982.1"/>
    <property type="molecule type" value="Genomic_DNA"/>
</dbReference>
<protein>
    <recommendedName>
        <fullName evidence="10">FAD/NAD(P)-binding domain-containing protein</fullName>
    </recommendedName>
</protein>
<accession>A0A507BZW5</accession>
<keyword evidence="4" id="KW-0274">FAD</keyword>
<evidence type="ECO:0008006" key="10">
    <source>
        <dbReference type="Google" id="ProtNLM"/>
    </source>
</evidence>
<evidence type="ECO:0000256" key="2">
    <source>
        <dbReference type="ARBA" id="ARBA00010139"/>
    </source>
</evidence>
<keyword evidence="9" id="KW-1185">Reference proteome</keyword>
<keyword evidence="5" id="KW-0521">NADP</keyword>
<dbReference type="GeneID" id="42005264"/>
<comment type="similarity">
    <text evidence="2">Belongs to the FAD-binding monooxygenase family.</text>
</comment>
<evidence type="ECO:0000256" key="6">
    <source>
        <dbReference type="ARBA" id="ARBA00023002"/>
    </source>
</evidence>
<dbReference type="Pfam" id="PF00743">
    <property type="entry name" value="FMO-like"/>
    <property type="match status" value="1"/>
</dbReference>
<comment type="caution">
    <text evidence="8">The sequence shown here is derived from an EMBL/GenBank/DDBJ whole genome shotgun (WGS) entry which is preliminary data.</text>
</comment>
<dbReference type="AlphaFoldDB" id="A0A507BZW5"/>
<evidence type="ECO:0000256" key="4">
    <source>
        <dbReference type="ARBA" id="ARBA00022827"/>
    </source>
</evidence>
<dbReference type="GO" id="GO:0050661">
    <property type="term" value="F:NADP binding"/>
    <property type="evidence" value="ECO:0007669"/>
    <property type="project" value="InterPro"/>
</dbReference>
<evidence type="ECO:0000256" key="5">
    <source>
        <dbReference type="ARBA" id="ARBA00022857"/>
    </source>
</evidence>
<dbReference type="GO" id="GO:0050660">
    <property type="term" value="F:flavin adenine dinucleotide binding"/>
    <property type="evidence" value="ECO:0007669"/>
    <property type="project" value="InterPro"/>
</dbReference>
<dbReference type="InterPro" id="IPR020946">
    <property type="entry name" value="Flavin_mOase-like"/>
</dbReference>
<dbReference type="Proteomes" id="UP000319731">
    <property type="component" value="Unassembled WGS sequence"/>
</dbReference>
<reference evidence="8 9" key="1">
    <citation type="journal article" date="2019" name="Sci. Rep.">
        <title>Comparative genomics of chytrid fungi reveal insights into the obligate biotrophic and pathogenic lifestyle of Synchytrium endobioticum.</title>
        <authorList>
            <person name="van de Vossenberg B.T.L.H."/>
            <person name="Warris S."/>
            <person name="Nguyen H.D.T."/>
            <person name="van Gent-Pelzer M.P.E."/>
            <person name="Joly D.L."/>
            <person name="van de Geest H.C."/>
            <person name="Bonants P.J.M."/>
            <person name="Smith D.S."/>
            <person name="Levesque C.A."/>
            <person name="van der Lee T.A.J."/>
        </authorList>
    </citation>
    <scope>NUCLEOTIDE SEQUENCE [LARGE SCALE GENOMIC DNA]</scope>
    <source>
        <strain evidence="8 9">JEL517</strain>
    </source>
</reference>
<evidence type="ECO:0000256" key="1">
    <source>
        <dbReference type="ARBA" id="ARBA00001974"/>
    </source>
</evidence>
<organism evidence="8 9">
    <name type="scientific">Synchytrium microbalum</name>
    <dbReference type="NCBI Taxonomy" id="1806994"/>
    <lineage>
        <taxon>Eukaryota</taxon>
        <taxon>Fungi</taxon>
        <taxon>Fungi incertae sedis</taxon>
        <taxon>Chytridiomycota</taxon>
        <taxon>Chytridiomycota incertae sedis</taxon>
        <taxon>Chytridiomycetes</taxon>
        <taxon>Synchytriales</taxon>
        <taxon>Synchytriaceae</taxon>
        <taxon>Synchytrium</taxon>
    </lineage>
</organism>
<dbReference type="STRING" id="1806994.A0A507BZW5"/>
<dbReference type="InterPro" id="IPR050775">
    <property type="entry name" value="FAD-binding_Monooxygenases"/>
</dbReference>
<keyword evidence="7" id="KW-0503">Monooxygenase</keyword>
<evidence type="ECO:0000313" key="8">
    <source>
        <dbReference type="EMBL" id="TPX32982.1"/>
    </source>
</evidence>
<dbReference type="GO" id="GO:0004499">
    <property type="term" value="F:N,N-dimethylaniline monooxygenase activity"/>
    <property type="evidence" value="ECO:0007669"/>
    <property type="project" value="InterPro"/>
</dbReference>
<dbReference type="InterPro" id="IPR036188">
    <property type="entry name" value="FAD/NAD-bd_sf"/>
</dbReference>
<dbReference type="RefSeq" id="XP_031024077.1">
    <property type="nucleotide sequence ID" value="XM_031169967.1"/>
</dbReference>
<dbReference type="PANTHER" id="PTHR43098:SF4">
    <property type="entry name" value="BLR3857 PROTEIN"/>
    <property type="match status" value="1"/>
</dbReference>
<gene>
    <name evidence="8" type="ORF">SmJEL517_g04039</name>
</gene>
<keyword evidence="6" id="KW-0560">Oxidoreductase</keyword>
<evidence type="ECO:0000313" key="9">
    <source>
        <dbReference type="Proteomes" id="UP000319731"/>
    </source>
</evidence>
<evidence type="ECO:0000256" key="7">
    <source>
        <dbReference type="ARBA" id="ARBA00023033"/>
    </source>
</evidence>
<evidence type="ECO:0000256" key="3">
    <source>
        <dbReference type="ARBA" id="ARBA00022630"/>
    </source>
</evidence>
<keyword evidence="3" id="KW-0285">Flavoprotein</keyword>
<name>A0A507BZW5_9FUNG</name>
<comment type="cofactor">
    <cofactor evidence="1">
        <name>FAD</name>
        <dbReference type="ChEBI" id="CHEBI:57692"/>
    </cofactor>
</comment>
<dbReference type="Gene3D" id="3.50.50.60">
    <property type="entry name" value="FAD/NAD(P)-binding domain"/>
    <property type="match status" value="2"/>
</dbReference>
<dbReference type="OrthoDB" id="66881at2759"/>